<dbReference type="RefSeq" id="WP_134754392.1">
    <property type="nucleotide sequence ID" value="NZ_CP038149.1"/>
</dbReference>
<reference evidence="2 3" key="1">
    <citation type="submission" date="2019-03" db="EMBL/GenBank/DDBJ databases">
        <title>Paraburkholderia sp. 7MH5, isolated from subtropical forest soil.</title>
        <authorList>
            <person name="Gao Z.-H."/>
            <person name="Qiu L.-H."/>
        </authorList>
    </citation>
    <scope>NUCLEOTIDE SEQUENCE [LARGE SCALE GENOMIC DNA]</scope>
    <source>
        <strain evidence="2 3">7MH5</strain>
    </source>
</reference>
<proteinExistence type="predicted"/>
<dbReference type="KEGG" id="ppai:E1956_26580"/>
<dbReference type="AlphaFoldDB" id="A0A4P7CYM4"/>
<feature type="signal peptide" evidence="1">
    <location>
        <begin position="1"/>
        <end position="21"/>
    </location>
</feature>
<name>A0A4P7CYM4_9BURK</name>
<evidence type="ECO:0000313" key="3">
    <source>
        <dbReference type="Proteomes" id="UP000295727"/>
    </source>
</evidence>
<keyword evidence="1" id="KW-0732">Signal</keyword>
<dbReference type="EMBL" id="CP038149">
    <property type="protein sequence ID" value="QBR00598.1"/>
    <property type="molecule type" value="Genomic_DNA"/>
</dbReference>
<sequence length="242" mass="26696">MKPATPIVITAAALSSSLAFAQMPTPGIVVSTENQSGYVEMHELISMPKTAIDFIKNIKYAFDNNLLLDDHFFEKNNVCNAFSIDEKSCIPHEIHQPDGTHGISFYSGDFVGIFPREQNSIEPNSTQHHNPPPGSSISTAQISILKTANPLGIVNGEISLITRKDGPNFNETTNALDVNLHQVFEIPLHGVMPPPSIDAHGNETWKYETSNQNFRKNLVISFREDGTLMSIRAEIEKMGGHQ</sequence>
<protein>
    <submittedName>
        <fullName evidence="2">Uncharacterized protein</fullName>
    </submittedName>
</protein>
<gene>
    <name evidence="2" type="ORF">E1956_26580</name>
</gene>
<dbReference type="OrthoDB" id="9130847at2"/>
<evidence type="ECO:0000313" key="2">
    <source>
        <dbReference type="EMBL" id="QBR00598.1"/>
    </source>
</evidence>
<feature type="chain" id="PRO_5020303342" evidence="1">
    <location>
        <begin position="22"/>
        <end position="242"/>
    </location>
</feature>
<dbReference type="Proteomes" id="UP000295727">
    <property type="component" value="Chromosome 2"/>
</dbReference>
<evidence type="ECO:0000256" key="1">
    <source>
        <dbReference type="SAM" id="SignalP"/>
    </source>
</evidence>
<organism evidence="2 3">
    <name type="scientific">Paraburkholderia pallida</name>
    <dbReference type="NCBI Taxonomy" id="2547399"/>
    <lineage>
        <taxon>Bacteria</taxon>
        <taxon>Pseudomonadati</taxon>
        <taxon>Pseudomonadota</taxon>
        <taxon>Betaproteobacteria</taxon>
        <taxon>Burkholderiales</taxon>
        <taxon>Burkholderiaceae</taxon>
        <taxon>Paraburkholderia</taxon>
    </lineage>
</organism>
<keyword evidence="3" id="KW-1185">Reference proteome</keyword>
<accession>A0A4P7CYM4</accession>